<dbReference type="WBParaSite" id="ACAC_0000867601-mRNA-1">
    <property type="protein sequence ID" value="ACAC_0000867601-mRNA-1"/>
    <property type="gene ID" value="ACAC_0000867601"/>
</dbReference>
<evidence type="ECO:0000256" key="1">
    <source>
        <dbReference type="SAM" id="MobiDB-lite"/>
    </source>
</evidence>
<keyword evidence="2" id="KW-1185">Reference proteome</keyword>
<feature type="region of interest" description="Disordered" evidence="1">
    <location>
        <begin position="246"/>
        <end position="285"/>
    </location>
</feature>
<evidence type="ECO:0000313" key="2">
    <source>
        <dbReference type="Proteomes" id="UP000035642"/>
    </source>
</evidence>
<organism evidence="2 3">
    <name type="scientific">Angiostrongylus cantonensis</name>
    <name type="common">Rat lungworm</name>
    <dbReference type="NCBI Taxonomy" id="6313"/>
    <lineage>
        <taxon>Eukaryota</taxon>
        <taxon>Metazoa</taxon>
        <taxon>Ecdysozoa</taxon>
        <taxon>Nematoda</taxon>
        <taxon>Chromadorea</taxon>
        <taxon>Rhabditida</taxon>
        <taxon>Rhabditina</taxon>
        <taxon>Rhabditomorpha</taxon>
        <taxon>Strongyloidea</taxon>
        <taxon>Metastrongylidae</taxon>
        <taxon>Angiostrongylus</taxon>
    </lineage>
</organism>
<feature type="compositionally biased region" description="Low complexity" evidence="1">
    <location>
        <begin position="265"/>
        <end position="275"/>
    </location>
</feature>
<dbReference type="Proteomes" id="UP000035642">
    <property type="component" value="Unassembled WGS sequence"/>
</dbReference>
<evidence type="ECO:0000313" key="3">
    <source>
        <dbReference type="WBParaSite" id="ACAC_0000867601-mRNA-1"/>
    </source>
</evidence>
<protein>
    <submittedName>
        <fullName evidence="3">Low complexity protein</fullName>
    </submittedName>
</protein>
<dbReference type="AlphaFoldDB" id="A0A0K0DDA3"/>
<name>A0A0K0DDA3_ANGCA</name>
<accession>A0A0K0DDA3</accession>
<proteinExistence type="predicted"/>
<sequence>MEQRLRPSVVIAFVSRMQAPVIDLRPFRYIDDYRKCSDCYDFCLPDYGIERDSVRGAENLNIIKRICFYLFVPEWRTYAQANSIEQNQRDFETYYRNRNHLTTANGSNGVSDSKWITLQQLPQTIQNVTGNLPEHLNAAATSVLAAIGGMAQGARAGVFGRTNSVEPPQNIYYVGNGNPNSYNGFMQANVNGNPSSPVGFLPVAVNGAVNMNGVNGHKSNTAYSMNGETSANYGISTNNGFANKNPYSSDRSILPQGNMMGYSHNGNGQQYNGNYASPNQASDQP</sequence>
<feature type="compositionally biased region" description="Polar residues" evidence="1">
    <location>
        <begin position="276"/>
        <end position="285"/>
    </location>
</feature>
<reference evidence="3" key="2">
    <citation type="submission" date="2017-02" db="UniProtKB">
        <authorList>
            <consortium name="WormBaseParasite"/>
        </authorList>
    </citation>
    <scope>IDENTIFICATION</scope>
</reference>
<reference evidence="2" key="1">
    <citation type="submission" date="2012-09" db="EMBL/GenBank/DDBJ databases">
        <authorList>
            <person name="Martin A.A."/>
        </authorList>
    </citation>
    <scope>NUCLEOTIDE SEQUENCE</scope>
</reference>